<reference evidence="1" key="1">
    <citation type="submission" date="2021-05" db="EMBL/GenBank/DDBJ databases">
        <title>A free-living protist that lacks canonical eukaryotic 1 DNA replication and segregation systems.</title>
        <authorList>
            <person name="Salas-Leiva D.E."/>
            <person name="Tromer E.C."/>
            <person name="Curtis B.A."/>
            <person name="Jerlstrom-Hultqvist J."/>
            <person name="Kolisko M."/>
            <person name="Yi Z."/>
            <person name="Salas-Leiva J.S."/>
            <person name="Gallot-Lavallee L."/>
            <person name="Kops G.J.P.L."/>
            <person name="Archibald J.M."/>
            <person name="Simpson A.G.B."/>
            <person name="Roger A.J."/>
        </authorList>
    </citation>
    <scope>NUCLEOTIDE SEQUENCE</scope>
    <source>
        <strain evidence="1">BICM</strain>
    </source>
</reference>
<organism evidence="1 2">
    <name type="scientific">Carpediemonas membranifera</name>
    <dbReference type="NCBI Taxonomy" id="201153"/>
    <lineage>
        <taxon>Eukaryota</taxon>
        <taxon>Metamonada</taxon>
        <taxon>Carpediemonas-like organisms</taxon>
        <taxon>Carpediemonas</taxon>
    </lineage>
</organism>
<proteinExistence type="predicted"/>
<accession>A0A8J6B6D0</accession>
<evidence type="ECO:0000313" key="1">
    <source>
        <dbReference type="EMBL" id="KAG9395209.1"/>
    </source>
</evidence>
<gene>
    <name evidence="1" type="ORF">J8273_0429</name>
</gene>
<dbReference type="AlphaFoldDB" id="A0A8J6B6D0"/>
<evidence type="ECO:0000313" key="2">
    <source>
        <dbReference type="Proteomes" id="UP000717585"/>
    </source>
</evidence>
<comment type="caution">
    <text evidence="1">The sequence shown here is derived from an EMBL/GenBank/DDBJ whole genome shotgun (WGS) entry which is preliminary data.</text>
</comment>
<keyword evidence="2" id="KW-1185">Reference proteome</keyword>
<protein>
    <submittedName>
        <fullName evidence="1">Uncharacterized protein</fullName>
    </submittedName>
</protein>
<sequence>MSEWLQSSPDPCIVIDTVLSTLAGMEGAPLRSVWADITEISSNPSHALHTRAIELLECLIAYDVVPEGLIDTIVASLASRKPAAAAPALLRLGRLVPTVFTHTDMPTMAEKAAAQLRKTQPSTTLFTVLAALLSETAPAPTRPHRSTRLTLAMRALVELEYTQQAPAQWPLTAPTGIYGLEIRLAAVPVEEAVQLASQLIESPRTSEIVTAALVPAIRDRLVDVEAIPPSLVTAVMVAGLASRSAGAMAHALQLAATYPDPPPLLTRLVLHRLSSIGPARVVPFNAIRTRDAVLRTHLAFLTGLALDPVDGPTAVAAAAIEVRVPLTLAAKLTPLERAAVSVVQGDRGAADSFSALVDRVHGHDTLPSHALAVVDAVAALVGLSPVLDKCLSDGPLFRLVWAGLAALESTGTADTTQLSPAPDALAAPHRLFVLACEYGLLDTTDVSGLVQTSGPAALFVLRSYALSYVRPPPLTVDAALSTLATLGAMPVGEVATLLAAVLPYQTPTVAGVLVEGTLRCGGLQAMALAGVGVWPSIRVSRSASRTLPDVLEALTADQTGPEADSGLATAAVWAGLHVAASSPNPDGQTLLAIARALANTPLPRQFDACARCGTATLVSTLVTAADPEMLERLIAMAAVLMLRGAEAVIALPKVINATGMTRLRRDSLIRAIVQGIQLYPQDSLDCIDYLIRLQDDDINRDTIFALCDVSDADPVDLAVAVRLLTKRDMVGDLLDRLDSCQSVYICLYAIYIITSTYSISSRQFELIIDRLTSLPTDDTSHALVIAILVSMIAGDNAGPLEIAVQRVAELAALVEQPTSSADLTQAAIAVVSRLNPTFPAVVRLCESVDAARPEISLAIIGSGVKTFNVTEFDTTAWTTAHGVLLQKLHSISNALDEDEKRHMDRLVAHAIANMHLDSTDSEDEFKVTVALPSPLGPPAVSVSHPRSSSLAVVTQLIKDGLELPVEHVAAILEEVRVDPLHTGAIMPALIDAGHAPVDEVFQTAGLALSTLVAATWSDPDGGLQPAVVVHAIEHADVVLDCPAPGPPSTTGLLEVVQAALYGADAPPRALEVVLAVLPAFPAAVLPHTGRLLELDDTGAPTCEAVLACPVWVSHADEVYAGLFQHPAKAMAFFGRFIDLSPPTLTEETMAAFLDGITKDNSKNASQVIVKFGKVNRDVVQQGLRANPGAAKLLVAKETRRPRLKIVGLPKR</sequence>
<dbReference type="EMBL" id="JAHDYR010000012">
    <property type="protein sequence ID" value="KAG9395209.1"/>
    <property type="molecule type" value="Genomic_DNA"/>
</dbReference>
<dbReference type="Proteomes" id="UP000717585">
    <property type="component" value="Unassembled WGS sequence"/>
</dbReference>
<name>A0A8J6B6D0_9EUKA</name>